<dbReference type="AlphaFoldDB" id="A0A6L3SPV6"/>
<evidence type="ECO:0000313" key="1">
    <source>
        <dbReference type="EMBL" id="KAB1072216.1"/>
    </source>
</evidence>
<dbReference type="Proteomes" id="UP000474159">
    <property type="component" value="Unassembled WGS sequence"/>
</dbReference>
<organism evidence="1 2">
    <name type="scientific">Methylobacterium soli</name>
    <dbReference type="NCBI Taxonomy" id="553447"/>
    <lineage>
        <taxon>Bacteria</taxon>
        <taxon>Pseudomonadati</taxon>
        <taxon>Pseudomonadota</taxon>
        <taxon>Alphaproteobacteria</taxon>
        <taxon>Hyphomicrobiales</taxon>
        <taxon>Methylobacteriaceae</taxon>
        <taxon>Methylobacterium</taxon>
    </lineage>
</organism>
<dbReference type="OrthoDB" id="8003418at2"/>
<dbReference type="EMBL" id="VZZK01000050">
    <property type="protein sequence ID" value="KAB1072216.1"/>
    <property type="molecule type" value="Genomic_DNA"/>
</dbReference>
<comment type="caution">
    <text evidence="1">The sequence shown here is derived from an EMBL/GenBank/DDBJ whole genome shotgun (WGS) entry which is preliminary data.</text>
</comment>
<reference evidence="1 2" key="1">
    <citation type="submission" date="2019-09" db="EMBL/GenBank/DDBJ databases">
        <title>YIM 48816 draft genome.</title>
        <authorList>
            <person name="Jiang L."/>
        </authorList>
    </citation>
    <scope>NUCLEOTIDE SEQUENCE [LARGE SCALE GENOMIC DNA]</scope>
    <source>
        <strain evidence="1 2">YIM 48816</strain>
    </source>
</reference>
<protein>
    <submittedName>
        <fullName evidence="1">Uncharacterized protein</fullName>
    </submittedName>
</protein>
<keyword evidence="2" id="KW-1185">Reference proteome</keyword>
<gene>
    <name evidence="1" type="ORF">F6X53_28330</name>
</gene>
<sequence length="94" mass="10532">MIGPAEITDMMADWADRENATADDAGEAVALSRAKLNFATKCHGERVWDELTAEVGTGVPSRPFYLSDLEREEFLEQARHEIRTSHGDTLRPKE</sequence>
<accession>A0A6L3SPV6</accession>
<dbReference type="RefSeq" id="WP_151004686.1">
    <property type="nucleotide sequence ID" value="NZ_VZZK01000050.1"/>
</dbReference>
<name>A0A6L3SPV6_9HYPH</name>
<proteinExistence type="predicted"/>
<evidence type="ECO:0000313" key="2">
    <source>
        <dbReference type="Proteomes" id="UP000474159"/>
    </source>
</evidence>